<dbReference type="InterPro" id="IPR010982">
    <property type="entry name" value="Lambda_DNA-bd_dom_sf"/>
</dbReference>
<dbReference type="Pfam" id="PF13560">
    <property type="entry name" value="HTH_31"/>
    <property type="match status" value="1"/>
</dbReference>
<protein>
    <recommendedName>
        <fullName evidence="1">HTH cro/C1-type domain-containing protein</fullName>
    </recommendedName>
</protein>
<feature type="domain" description="HTH cro/C1-type" evidence="1">
    <location>
        <begin position="35"/>
        <end position="82"/>
    </location>
</feature>
<dbReference type="PROSITE" id="PS50943">
    <property type="entry name" value="HTH_CROC1"/>
    <property type="match status" value="1"/>
</dbReference>
<accession>A0ABQ3XNW0</accession>
<dbReference type="EMBL" id="BOMG01000105">
    <property type="protein sequence ID" value="GID60190.1"/>
    <property type="molecule type" value="Genomic_DNA"/>
</dbReference>
<dbReference type="PANTHER" id="PTHR35010:SF2">
    <property type="entry name" value="BLL4672 PROTEIN"/>
    <property type="match status" value="1"/>
</dbReference>
<dbReference type="Pfam" id="PF17765">
    <property type="entry name" value="MLTR_LBD"/>
    <property type="match status" value="1"/>
</dbReference>
<dbReference type="CDD" id="cd00093">
    <property type="entry name" value="HTH_XRE"/>
    <property type="match status" value="1"/>
</dbReference>
<keyword evidence="3" id="KW-1185">Reference proteome</keyword>
<dbReference type="Gene3D" id="1.10.260.40">
    <property type="entry name" value="lambda repressor-like DNA-binding domains"/>
    <property type="match status" value="1"/>
</dbReference>
<reference evidence="2 3" key="1">
    <citation type="submission" date="2021-01" db="EMBL/GenBank/DDBJ databases">
        <title>Whole genome shotgun sequence of Actinoplanes couchii NBRC 106145.</title>
        <authorList>
            <person name="Komaki H."/>
            <person name="Tamura T."/>
        </authorList>
    </citation>
    <scope>NUCLEOTIDE SEQUENCE [LARGE SCALE GENOMIC DNA]</scope>
    <source>
        <strain evidence="2 3">NBRC 106145</strain>
    </source>
</reference>
<organism evidence="2 3">
    <name type="scientific">Actinoplanes couchii</name>
    <dbReference type="NCBI Taxonomy" id="403638"/>
    <lineage>
        <taxon>Bacteria</taxon>
        <taxon>Bacillati</taxon>
        <taxon>Actinomycetota</taxon>
        <taxon>Actinomycetes</taxon>
        <taxon>Micromonosporales</taxon>
        <taxon>Micromonosporaceae</taxon>
        <taxon>Actinoplanes</taxon>
    </lineage>
</organism>
<gene>
    <name evidence="2" type="ORF">Aco03nite_085940</name>
</gene>
<dbReference type="InterPro" id="IPR041413">
    <property type="entry name" value="MLTR_LBD"/>
</dbReference>
<dbReference type="InterPro" id="IPR001387">
    <property type="entry name" value="Cro/C1-type_HTH"/>
</dbReference>
<name>A0ABQ3XNW0_9ACTN</name>
<proteinExistence type="predicted"/>
<evidence type="ECO:0000313" key="2">
    <source>
        <dbReference type="EMBL" id="GID60190.1"/>
    </source>
</evidence>
<dbReference type="PANTHER" id="PTHR35010">
    <property type="entry name" value="BLL4672 PROTEIN-RELATED"/>
    <property type="match status" value="1"/>
</dbReference>
<evidence type="ECO:0000259" key="1">
    <source>
        <dbReference type="PROSITE" id="PS50943"/>
    </source>
</evidence>
<dbReference type="Gene3D" id="3.30.450.180">
    <property type="match status" value="1"/>
</dbReference>
<comment type="caution">
    <text evidence="2">The sequence shown here is derived from an EMBL/GenBank/DDBJ whole genome shotgun (WGS) entry which is preliminary data.</text>
</comment>
<evidence type="ECO:0000313" key="3">
    <source>
        <dbReference type="Proteomes" id="UP000612282"/>
    </source>
</evidence>
<dbReference type="SMART" id="SM00530">
    <property type="entry name" value="HTH_XRE"/>
    <property type="match status" value="1"/>
</dbReference>
<sequence>MDTRAEVRDFLRTRRAKITPEQAGIASYGQRRVPGLRRDEVARLAGVSVDYYVRLEKGNLNTASDSVLTAIANALHLDDAERAHLFALAQASRAGSPRCRRLQSPAIRPSVQHFLDTITGSAVLVRNGRLDILATNPLGRALWAPAIDTVVGRPNMARFAFLDPHGPDFYGDWAAVGRDAVALLRT</sequence>
<dbReference type="SUPFAM" id="SSF47413">
    <property type="entry name" value="lambda repressor-like DNA-binding domains"/>
    <property type="match status" value="1"/>
</dbReference>
<dbReference type="Proteomes" id="UP000612282">
    <property type="component" value="Unassembled WGS sequence"/>
</dbReference>